<evidence type="ECO:0000256" key="3">
    <source>
        <dbReference type="ARBA" id="ARBA00005811"/>
    </source>
</evidence>
<dbReference type="PANTHER" id="PTHR30558:SF12">
    <property type="entry name" value="BIOPOLYMER TRANSPORT PROTEIN EXBD"/>
    <property type="match status" value="1"/>
</dbReference>
<dbReference type="InterPro" id="IPR003400">
    <property type="entry name" value="ExbD"/>
</dbReference>
<evidence type="ECO:0000256" key="13">
    <source>
        <dbReference type="SAM" id="Phobius"/>
    </source>
</evidence>
<keyword evidence="11 13" id="KW-0472">Membrane</keyword>
<keyword evidence="6" id="KW-1003">Cell membrane</keyword>
<evidence type="ECO:0000313" key="14">
    <source>
        <dbReference type="EMBL" id="TFI57910.1"/>
    </source>
</evidence>
<dbReference type="OrthoDB" id="7573672at2"/>
<evidence type="ECO:0000256" key="9">
    <source>
        <dbReference type="ARBA" id="ARBA00022927"/>
    </source>
</evidence>
<evidence type="ECO:0000256" key="4">
    <source>
        <dbReference type="ARBA" id="ARBA00011471"/>
    </source>
</evidence>
<name>A0A4Y8ZPH0_9SPHN</name>
<evidence type="ECO:0000256" key="5">
    <source>
        <dbReference type="ARBA" id="ARBA00022448"/>
    </source>
</evidence>
<dbReference type="AlphaFoldDB" id="A0A4Y8ZPH0"/>
<dbReference type="EMBL" id="SPDV01000021">
    <property type="protein sequence ID" value="TFI57910.1"/>
    <property type="molecule type" value="Genomic_DNA"/>
</dbReference>
<reference evidence="14 15" key="1">
    <citation type="submission" date="2019-03" db="EMBL/GenBank/DDBJ databases">
        <title>Genome sequence of Sphingomonas sp. 17J27-24.</title>
        <authorList>
            <person name="Kim M."/>
            <person name="Maeng S."/>
            <person name="Sathiyaraj S."/>
        </authorList>
    </citation>
    <scope>NUCLEOTIDE SEQUENCE [LARGE SCALE GENOMIC DNA]</scope>
    <source>
        <strain evidence="14 15">17J27-24</strain>
    </source>
</reference>
<dbReference type="GO" id="GO:0022857">
    <property type="term" value="F:transmembrane transporter activity"/>
    <property type="evidence" value="ECO:0007669"/>
    <property type="project" value="InterPro"/>
</dbReference>
<evidence type="ECO:0000256" key="8">
    <source>
        <dbReference type="ARBA" id="ARBA00022692"/>
    </source>
</evidence>
<evidence type="ECO:0000313" key="15">
    <source>
        <dbReference type="Proteomes" id="UP000298213"/>
    </source>
</evidence>
<accession>A0A4Y8ZPH0</accession>
<keyword evidence="9 12" id="KW-0653">Protein transport</keyword>
<dbReference type="PANTHER" id="PTHR30558">
    <property type="entry name" value="EXBD MEMBRANE COMPONENT OF PMF-DRIVEN MACROMOLECULE IMPORT SYSTEM"/>
    <property type="match status" value="1"/>
</dbReference>
<comment type="subunit">
    <text evidence="4">The accessory proteins ExbB and ExbD seem to form a complex with TonB.</text>
</comment>
<evidence type="ECO:0000256" key="12">
    <source>
        <dbReference type="RuleBase" id="RU003879"/>
    </source>
</evidence>
<evidence type="ECO:0000256" key="7">
    <source>
        <dbReference type="ARBA" id="ARBA00022519"/>
    </source>
</evidence>
<proteinExistence type="inferred from homology"/>
<evidence type="ECO:0000256" key="10">
    <source>
        <dbReference type="ARBA" id="ARBA00022989"/>
    </source>
</evidence>
<dbReference type="RefSeq" id="WP_135087070.1">
    <property type="nucleotide sequence ID" value="NZ_SPDV01000021.1"/>
</dbReference>
<evidence type="ECO:0000256" key="6">
    <source>
        <dbReference type="ARBA" id="ARBA00022475"/>
    </source>
</evidence>
<gene>
    <name evidence="14" type="ORF">E2493_11985</name>
</gene>
<comment type="function">
    <text evidence="1">Involved in the TonB-dependent energy-dependent transport of various receptor-bound substrates.</text>
</comment>
<evidence type="ECO:0000256" key="2">
    <source>
        <dbReference type="ARBA" id="ARBA00004249"/>
    </source>
</evidence>
<keyword evidence="15" id="KW-1185">Reference proteome</keyword>
<dbReference type="Pfam" id="PF02472">
    <property type="entry name" value="ExbD"/>
    <property type="match status" value="1"/>
</dbReference>
<dbReference type="GO" id="GO:0015031">
    <property type="term" value="P:protein transport"/>
    <property type="evidence" value="ECO:0007669"/>
    <property type="project" value="UniProtKB-KW"/>
</dbReference>
<dbReference type="GO" id="GO:0005886">
    <property type="term" value="C:plasma membrane"/>
    <property type="evidence" value="ECO:0007669"/>
    <property type="project" value="UniProtKB-SubCell"/>
</dbReference>
<comment type="similarity">
    <text evidence="3 12">Belongs to the ExbD/TolR family.</text>
</comment>
<evidence type="ECO:0000256" key="11">
    <source>
        <dbReference type="ARBA" id="ARBA00023136"/>
    </source>
</evidence>
<protein>
    <submittedName>
        <fullName evidence="14">Biopolymer transporter ExbD</fullName>
    </submittedName>
</protein>
<organism evidence="14 15">
    <name type="scientific">Sphingomonas parva</name>
    <dbReference type="NCBI Taxonomy" id="2555898"/>
    <lineage>
        <taxon>Bacteria</taxon>
        <taxon>Pseudomonadati</taxon>
        <taxon>Pseudomonadota</taxon>
        <taxon>Alphaproteobacteria</taxon>
        <taxon>Sphingomonadales</taxon>
        <taxon>Sphingomonadaceae</taxon>
        <taxon>Sphingomonas</taxon>
    </lineage>
</organism>
<comment type="subcellular location">
    <subcellularLocation>
        <location evidence="2">Cell inner membrane</location>
        <topology evidence="2">Single-pass type II membrane protein</topology>
    </subcellularLocation>
    <subcellularLocation>
        <location evidence="12">Cell membrane</location>
        <topology evidence="12">Single-pass type II membrane protein</topology>
    </subcellularLocation>
</comment>
<dbReference type="Gene3D" id="3.30.420.270">
    <property type="match status" value="1"/>
</dbReference>
<keyword evidence="8 12" id="KW-0812">Transmembrane</keyword>
<keyword evidence="10 13" id="KW-1133">Transmembrane helix</keyword>
<comment type="caution">
    <text evidence="14">The sequence shown here is derived from an EMBL/GenBank/DDBJ whole genome shotgun (WGS) entry which is preliminary data.</text>
</comment>
<keyword evidence="5 12" id="KW-0813">Transport</keyword>
<keyword evidence="7" id="KW-0997">Cell inner membrane</keyword>
<dbReference type="Proteomes" id="UP000298213">
    <property type="component" value="Unassembled WGS sequence"/>
</dbReference>
<sequence length="147" mass="16142">MIRRYTRRRTPLLAGPAETPISDLNTTPLIDVMLVLLIMFIVTIPLATHGIKMDLPTGPGGVEPETHRLDLDRTGRLAFDGVPVAPAALAPRLRAMLADNRDNVLHFRTDGDARYEDFDRTLAIVKGAGVERIGFLGNEAFVAALER</sequence>
<feature type="transmembrane region" description="Helical" evidence="13">
    <location>
        <begin position="29"/>
        <end position="47"/>
    </location>
</feature>
<evidence type="ECO:0000256" key="1">
    <source>
        <dbReference type="ARBA" id="ARBA00003540"/>
    </source>
</evidence>